<proteinExistence type="predicted"/>
<gene>
    <name evidence="1" type="ORF">LCGC14_0199760</name>
</gene>
<organism evidence="1">
    <name type="scientific">marine sediment metagenome</name>
    <dbReference type="NCBI Taxonomy" id="412755"/>
    <lineage>
        <taxon>unclassified sequences</taxon>
        <taxon>metagenomes</taxon>
        <taxon>ecological metagenomes</taxon>
    </lineage>
</organism>
<dbReference type="EMBL" id="LAZR01000087">
    <property type="protein sequence ID" value="KKN93341.1"/>
    <property type="molecule type" value="Genomic_DNA"/>
</dbReference>
<dbReference type="AlphaFoldDB" id="A0A0F9X3H0"/>
<comment type="caution">
    <text evidence="1">The sequence shown here is derived from an EMBL/GenBank/DDBJ whole genome shotgun (WGS) entry which is preliminary data.</text>
</comment>
<reference evidence="1" key="1">
    <citation type="journal article" date="2015" name="Nature">
        <title>Complex archaea that bridge the gap between prokaryotes and eukaryotes.</title>
        <authorList>
            <person name="Spang A."/>
            <person name="Saw J.H."/>
            <person name="Jorgensen S.L."/>
            <person name="Zaremba-Niedzwiedzka K."/>
            <person name="Martijn J."/>
            <person name="Lind A.E."/>
            <person name="van Eijk R."/>
            <person name="Schleper C."/>
            <person name="Guy L."/>
            <person name="Ettema T.J."/>
        </authorList>
    </citation>
    <scope>NUCLEOTIDE SEQUENCE</scope>
</reference>
<sequence length="47" mass="5407">MEKLYTKNNSKNTLVKAKPETIQFLLSYSKSLNITEVEGLQFESNLN</sequence>
<evidence type="ECO:0000313" key="1">
    <source>
        <dbReference type="EMBL" id="KKN93341.1"/>
    </source>
</evidence>
<name>A0A0F9X3H0_9ZZZZ</name>
<accession>A0A0F9X3H0</accession>
<protein>
    <submittedName>
        <fullName evidence="1">Uncharacterized protein</fullName>
    </submittedName>
</protein>